<organism evidence="2">
    <name type="scientific">Capitella teleta</name>
    <name type="common">Polychaete worm</name>
    <dbReference type="NCBI Taxonomy" id="283909"/>
    <lineage>
        <taxon>Eukaryota</taxon>
        <taxon>Metazoa</taxon>
        <taxon>Spiralia</taxon>
        <taxon>Lophotrochozoa</taxon>
        <taxon>Annelida</taxon>
        <taxon>Polychaeta</taxon>
        <taxon>Sedentaria</taxon>
        <taxon>Scolecida</taxon>
        <taxon>Capitellidae</taxon>
        <taxon>Capitella</taxon>
    </lineage>
</organism>
<gene>
    <name evidence="2" type="ORF">CAPTEDRAFT_222644</name>
</gene>
<dbReference type="HOGENOM" id="CLU_1688420_0_0_1"/>
<dbReference type="EnsemblMetazoa" id="CapteT222644">
    <property type="protein sequence ID" value="CapteP222644"/>
    <property type="gene ID" value="CapteG222644"/>
</dbReference>
<proteinExistence type="predicted"/>
<reference evidence="4" key="1">
    <citation type="submission" date="2012-12" db="EMBL/GenBank/DDBJ databases">
        <authorList>
            <person name="Hellsten U."/>
            <person name="Grimwood J."/>
            <person name="Chapman J.A."/>
            <person name="Shapiro H."/>
            <person name="Aerts A."/>
            <person name="Otillar R.P."/>
            <person name="Terry A.Y."/>
            <person name="Boore J.L."/>
            <person name="Simakov O."/>
            <person name="Marletaz F."/>
            <person name="Cho S.-J."/>
            <person name="Edsinger-Gonzales E."/>
            <person name="Havlak P."/>
            <person name="Kuo D.-H."/>
            <person name="Larsson T."/>
            <person name="Lv J."/>
            <person name="Arendt D."/>
            <person name="Savage R."/>
            <person name="Osoegawa K."/>
            <person name="de Jong P."/>
            <person name="Lindberg D.R."/>
            <person name="Seaver E.C."/>
            <person name="Weisblat D.A."/>
            <person name="Putnam N.H."/>
            <person name="Grigoriev I.V."/>
            <person name="Rokhsar D.S."/>
        </authorList>
    </citation>
    <scope>NUCLEOTIDE SEQUENCE</scope>
    <source>
        <strain evidence="4">I ESC-2004</strain>
    </source>
</reference>
<reference evidence="3" key="3">
    <citation type="submission" date="2015-06" db="UniProtKB">
        <authorList>
            <consortium name="EnsemblMetazoa"/>
        </authorList>
    </citation>
    <scope>IDENTIFICATION</scope>
</reference>
<feature type="transmembrane region" description="Helical" evidence="1">
    <location>
        <begin position="20"/>
        <end position="39"/>
    </location>
</feature>
<dbReference type="AlphaFoldDB" id="R7TFG7"/>
<name>R7TFG7_CAPTE</name>
<dbReference type="EMBL" id="KB311194">
    <property type="protein sequence ID" value="ELT89766.1"/>
    <property type="molecule type" value="Genomic_DNA"/>
</dbReference>
<keyword evidence="1" id="KW-0472">Membrane</keyword>
<protein>
    <submittedName>
        <fullName evidence="2 3">Uncharacterized protein</fullName>
    </submittedName>
</protein>
<accession>R7TFG7</accession>
<feature type="transmembrane region" description="Helical" evidence="1">
    <location>
        <begin position="45"/>
        <end position="66"/>
    </location>
</feature>
<keyword evidence="1" id="KW-1133">Transmembrane helix</keyword>
<sequence>MQGRTVEEINADYKCDCSCCNVYLLGFLMIMALGIPMTVGGFVSAQYILAIFGVLAIVIGIVIVVVQNRRLAQQAMRAPPPHVYPTDGYVEEDMRPPATVPTMPTAPMPAAMPTVPMDNSMPTTPAASDAFAPPPTYDAVMEATYDPPPDYVATKC</sequence>
<dbReference type="Proteomes" id="UP000014760">
    <property type="component" value="Unassembled WGS sequence"/>
</dbReference>
<evidence type="ECO:0000256" key="1">
    <source>
        <dbReference type="SAM" id="Phobius"/>
    </source>
</evidence>
<reference evidence="2 4" key="2">
    <citation type="journal article" date="2013" name="Nature">
        <title>Insights into bilaterian evolution from three spiralian genomes.</title>
        <authorList>
            <person name="Simakov O."/>
            <person name="Marletaz F."/>
            <person name="Cho S.J."/>
            <person name="Edsinger-Gonzales E."/>
            <person name="Havlak P."/>
            <person name="Hellsten U."/>
            <person name="Kuo D.H."/>
            <person name="Larsson T."/>
            <person name="Lv J."/>
            <person name="Arendt D."/>
            <person name="Savage R."/>
            <person name="Osoegawa K."/>
            <person name="de Jong P."/>
            <person name="Grimwood J."/>
            <person name="Chapman J.A."/>
            <person name="Shapiro H."/>
            <person name="Aerts A."/>
            <person name="Otillar R.P."/>
            <person name="Terry A.Y."/>
            <person name="Boore J.L."/>
            <person name="Grigoriev I.V."/>
            <person name="Lindberg D.R."/>
            <person name="Seaver E.C."/>
            <person name="Weisblat D.A."/>
            <person name="Putnam N.H."/>
            <person name="Rokhsar D.S."/>
        </authorList>
    </citation>
    <scope>NUCLEOTIDE SEQUENCE</scope>
    <source>
        <strain evidence="2 4">I ESC-2004</strain>
    </source>
</reference>
<keyword evidence="1" id="KW-0812">Transmembrane</keyword>
<evidence type="ECO:0000313" key="2">
    <source>
        <dbReference type="EMBL" id="ELT89766.1"/>
    </source>
</evidence>
<evidence type="ECO:0000313" key="4">
    <source>
        <dbReference type="Proteomes" id="UP000014760"/>
    </source>
</evidence>
<keyword evidence="4" id="KW-1185">Reference proteome</keyword>
<evidence type="ECO:0000313" key="3">
    <source>
        <dbReference type="EnsemblMetazoa" id="CapteP222644"/>
    </source>
</evidence>
<dbReference type="EMBL" id="AMQN01014707">
    <property type="status" value="NOT_ANNOTATED_CDS"/>
    <property type="molecule type" value="Genomic_DNA"/>
</dbReference>